<organism evidence="2">
    <name type="scientific">Rhizophora mucronata</name>
    <name type="common">Asiatic mangrove</name>
    <dbReference type="NCBI Taxonomy" id="61149"/>
    <lineage>
        <taxon>Eukaryota</taxon>
        <taxon>Viridiplantae</taxon>
        <taxon>Streptophyta</taxon>
        <taxon>Embryophyta</taxon>
        <taxon>Tracheophyta</taxon>
        <taxon>Spermatophyta</taxon>
        <taxon>Magnoliopsida</taxon>
        <taxon>eudicotyledons</taxon>
        <taxon>Gunneridae</taxon>
        <taxon>Pentapetalae</taxon>
        <taxon>rosids</taxon>
        <taxon>fabids</taxon>
        <taxon>Malpighiales</taxon>
        <taxon>Rhizophoraceae</taxon>
        <taxon>Rhizophora</taxon>
    </lineage>
</organism>
<reference evidence="2" key="1">
    <citation type="submission" date="2018-02" db="EMBL/GenBank/DDBJ databases">
        <title>Rhizophora mucronata_Transcriptome.</title>
        <authorList>
            <person name="Meera S.P."/>
            <person name="Sreeshan A."/>
            <person name="Augustine A."/>
        </authorList>
    </citation>
    <scope>NUCLEOTIDE SEQUENCE</scope>
    <source>
        <tissue evidence="2">Leaf</tissue>
    </source>
</reference>
<protein>
    <submittedName>
        <fullName evidence="2">Uncharacterized protein</fullName>
    </submittedName>
</protein>
<evidence type="ECO:0000256" key="1">
    <source>
        <dbReference type="SAM" id="MobiDB-lite"/>
    </source>
</evidence>
<proteinExistence type="predicted"/>
<accession>A0A2P2R568</accession>
<evidence type="ECO:0000313" key="2">
    <source>
        <dbReference type="EMBL" id="MBX74348.1"/>
    </source>
</evidence>
<dbReference type="EMBL" id="GGEC01093864">
    <property type="protein sequence ID" value="MBX74348.1"/>
    <property type="molecule type" value="Transcribed_RNA"/>
</dbReference>
<dbReference type="AlphaFoldDB" id="A0A2P2R568"/>
<name>A0A2P2R568_RHIMU</name>
<feature type="region of interest" description="Disordered" evidence="1">
    <location>
        <begin position="1"/>
        <end position="34"/>
    </location>
</feature>
<sequence length="34" mass="3968">MKEIIEISKNPEEARVSTEGRPERTLKSDYVKSF</sequence>